<evidence type="ECO:0000313" key="2">
    <source>
        <dbReference type="EMBL" id="OTN93246.1"/>
    </source>
</evidence>
<sequence>MKKILITGANSYIGTSFKQWMTQFQDEYQIDTLSVRGDAWREHDFSEYDTMIHLAAIVHKKDVSPEIYYHINRDLAIELAEKAKQEHVKQFIFFSTMAVYGLEEGIISSKTVPSPITDYGRSKLEAEKSIVKLNTPEFKVLIIRPPMIYGPNAKGNYSKLSKLAQRISFFPKVDNKRSMLYIDNLNAFIKLVIDSNLAGTFHPQNEKLVNTSEMVAEIGRVHKRRIYLVSGFNSMLTMLGKNIGILKKIFGNLSYDETVVGYPGSIYDTVRLEYQEKDFVRSIEESEK</sequence>
<evidence type="ECO:0000259" key="1">
    <source>
        <dbReference type="Pfam" id="PF01370"/>
    </source>
</evidence>
<accession>A0A242FPA5</accession>
<dbReference type="EMBL" id="NGKW01000004">
    <property type="protein sequence ID" value="OTN93246.1"/>
    <property type="molecule type" value="Genomic_DNA"/>
</dbReference>
<organism evidence="2 3">
    <name type="scientific">Enterococcus faecium</name>
    <name type="common">Streptococcus faecium</name>
    <dbReference type="NCBI Taxonomy" id="1352"/>
    <lineage>
        <taxon>Bacteria</taxon>
        <taxon>Bacillati</taxon>
        <taxon>Bacillota</taxon>
        <taxon>Bacilli</taxon>
        <taxon>Lactobacillales</taxon>
        <taxon>Enterococcaceae</taxon>
        <taxon>Enterococcus</taxon>
    </lineage>
</organism>
<dbReference type="InterPro" id="IPR001509">
    <property type="entry name" value="Epimerase_deHydtase"/>
</dbReference>
<dbReference type="Gene3D" id="3.40.50.720">
    <property type="entry name" value="NAD(P)-binding Rossmann-like Domain"/>
    <property type="match status" value="1"/>
</dbReference>
<proteinExistence type="predicted"/>
<dbReference type="InterPro" id="IPR050177">
    <property type="entry name" value="Lipid_A_modif_metabolic_enz"/>
</dbReference>
<dbReference type="AlphaFoldDB" id="A0A242FPA5"/>
<name>A0A242FPA5_ENTFC</name>
<dbReference type="RefSeq" id="WP_034700913.1">
    <property type="nucleotide sequence ID" value="NZ_CP050648.1"/>
</dbReference>
<feature type="domain" description="NAD-dependent epimerase/dehydratase" evidence="1">
    <location>
        <begin position="42"/>
        <end position="195"/>
    </location>
</feature>
<dbReference type="PANTHER" id="PTHR43245">
    <property type="entry name" value="BIFUNCTIONAL POLYMYXIN RESISTANCE PROTEIN ARNA"/>
    <property type="match status" value="1"/>
</dbReference>
<dbReference type="Pfam" id="PF01370">
    <property type="entry name" value="Epimerase"/>
    <property type="match status" value="1"/>
</dbReference>
<dbReference type="SUPFAM" id="SSF51735">
    <property type="entry name" value="NAD(P)-binding Rossmann-fold domains"/>
    <property type="match status" value="1"/>
</dbReference>
<dbReference type="InterPro" id="IPR036291">
    <property type="entry name" value="NAD(P)-bd_dom_sf"/>
</dbReference>
<dbReference type="Proteomes" id="UP000194885">
    <property type="component" value="Unassembled WGS sequence"/>
</dbReference>
<dbReference type="PANTHER" id="PTHR43245:SF58">
    <property type="entry name" value="BLL5923 PROTEIN"/>
    <property type="match status" value="1"/>
</dbReference>
<evidence type="ECO:0000313" key="3">
    <source>
        <dbReference type="Proteomes" id="UP000194885"/>
    </source>
</evidence>
<protein>
    <recommendedName>
        <fullName evidence="1">NAD-dependent epimerase/dehydratase domain-containing protein</fullName>
    </recommendedName>
</protein>
<comment type="caution">
    <text evidence="2">The sequence shown here is derived from an EMBL/GenBank/DDBJ whole genome shotgun (WGS) entry which is preliminary data.</text>
</comment>
<gene>
    <name evidence="2" type="ORF">A5810_002108</name>
</gene>
<reference evidence="2 3" key="1">
    <citation type="submission" date="2017-05" db="EMBL/GenBank/DDBJ databases">
        <title>The Genome Sequence of Enterococcus faecium 7H8_DIV0219.</title>
        <authorList>
            <consortium name="The Broad Institute Genomics Platform"/>
            <consortium name="The Broad Institute Genomic Center for Infectious Diseases"/>
            <person name="Earl A."/>
            <person name="Manson A."/>
            <person name="Schwartman J."/>
            <person name="Gilmore M."/>
            <person name="Abouelleil A."/>
            <person name="Cao P."/>
            <person name="Chapman S."/>
            <person name="Cusick C."/>
            <person name="Shea T."/>
            <person name="Young S."/>
            <person name="Neafsey D."/>
            <person name="Nusbaum C."/>
            <person name="Birren B."/>
        </authorList>
    </citation>
    <scope>NUCLEOTIDE SEQUENCE [LARGE SCALE GENOMIC DNA]</scope>
    <source>
        <strain evidence="2 3">7H8_DIV0219</strain>
    </source>
</reference>